<keyword evidence="4" id="KW-0324">Glycolysis</keyword>
<dbReference type="ExpressionAtlas" id="A0A3L6DM43">
    <property type="expression patterns" value="baseline and differential"/>
</dbReference>
<dbReference type="Gene3D" id="3.20.20.120">
    <property type="entry name" value="Enolase-like C-terminal domain"/>
    <property type="match status" value="1"/>
</dbReference>
<sequence>MPSVVAHIGACSTMRAPCPAHRRTHPAAAHTRLLMAEVERRHGSDTVWNGEESKWRLDQSGLGRSQANRVQDDWVRYAKMTEEIGEQLHIVGDDLVTNPTVCIDDIIEAIKCHALVRHQLPSFSALSQEDYSQVSYMHVFVMIFETLQHDLSLISPHSVAICILFLKIFTGCLPKMVIRICDNQHSSTYIEVIRWCYKRNLSLVCSHSVAICILFLKNFTGCLPNCLRASVRSVASRRSPRHLGTSPRMTSHADDNTTRPTAGAEGREDEDVQHHRPFITGFAITGFIVIKMTTNFTEEDLKNSKFIQEHKRR</sequence>
<comment type="similarity">
    <text evidence="2">Belongs to the enolase family.</text>
</comment>
<protein>
    <recommendedName>
        <fullName evidence="3">phosphopyruvate hydratase</fullName>
        <ecNumber evidence="3">4.2.1.11</ecNumber>
    </recommendedName>
</protein>
<evidence type="ECO:0000256" key="1">
    <source>
        <dbReference type="ARBA" id="ARBA00005031"/>
    </source>
</evidence>
<organism evidence="8">
    <name type="scientific">Zea mays</name>
    <name type="common">Maize</name>
    <dbReference type="NCBI Taxonomy" id="4577"/>
    <lineage>
        <taxon>Eukaryota</taxon>
        <taxon>Viridiplantae</taxon>
        <taxon>Streptophyta</taxon>
        <taxon>Embryophyta</taxon>
        <taxon>Tracheophyta</taxon>
        <taxon>Spermatophyta</taxon>
        <taxon>Magnoliopsida</taxon>
        <taxon>Liliopsida</taxon>
        <taxon>Poales</taxon>
        <taxon>Poaceae</taxon>
        <taxon>PACMAD clade</taxon>
        <taxon>Panicoideae</taxon>
        <taxon>Andropogonodae</taxon>
        <taxon>Andropogoneae</taxon>
        <taxon>Tripsacinae</taxon>
        <taxon>Zea</taxon>
    </lineage>
</organism>
<dbReference type="EMBL" id="NCVQ01000009">
    <property type="protein sequence ID" value="PWZ09635.1"/>
    <property type="molecule type" value="Genomic_DNA"/>
</dbReference>
<evidence type="ECO:0000313" key="8">
    <source>
        <dbReference type="EMBL" id="PWZ09635.1"/>
    </source>
</evidence>
<evidence type="ECO:0000256" key="3">
    <source>
        <dbReference type="ARBA" id="ARBA00012058"/>
    </source>
</evidence>
<dbReference type="PANTHER" id="PTHR34565">
    <property type="entry name" value="TRANSMEMBRANE PROTEIN"/>
    <property type="match status" value="1"/>
</dbReference>
<keyword evidence="5" id="KW-0456">Lyase</keyword>
<dbReference type="InterPro" id="IPR020810">
    <property type="entry name" value="Enolase_C"/>
</dbReference>
<dbReference type="PANTHER" id="PTHR34565:SF1">
    <property type="entry name" value="TRANSMEMBRANE PROTEIN"/>
    <property type="match status" value="1"/>
</dbReference>
<accession>A0A3L6DM43</accession>
<dbReference type="UniPathway" id="UPA00109">
    <property type="reaction ID" value="UER00187"/>
</dbReference>
<name>A0A3L6DM43_MAIZE</name>
<comment type="pathway">
    <text evidence="1">Carbohydrate degradation; glycolysis; pyruvate from D-glyceraldehyde 3-phosphate: step 4/5.</text>
</comment>
<dbReference type="Pfam" id="PF00113">
    <property type="entry name" value="Enolase_C"/>
    <property type="match status" value="1"/>
</dbReference>
<gene>
    <name evidence="8" type="primary">ENO2_0</name>
    <name evidence="8" type="ORF">Zm00014a_034989</name>
</gene>
<feature type="domain" description="Enolase C-terminal TIM barrel" evidence="7">
    <location>
        <begin position="71"/>
        <end position="115"/>
    </location>
</feature>
<dbReference type="InterPro" id="IPR036849">
    <property type="entry name" value="Enolase-like_C_sf"/>
</dbReference>
<evidence type="ECO:0000256" key="6">
    <source>
        <dbReference type="SAM" id="MobiDB-lite"/>
    </source>
</evidence>
<evidence type="ECO:0000256" key="5">
    <source>
        <dbReference type="ARBA" id="ARBA00023239"/>
    </source>
</evidence>
<evidence type="ECO:0000256" key="4">
    <source>
        <dbReference type="ARBA" id="ARBA00023152"/>
    </source>
</evidence>
<proteinExistence type="inferred from homology"/>
<evidence type="ECO:0000259" key="7">
    <source>
        <dbReference type="Pfam" id="PF00113"/>
    </source>
</evidence>
<evidence type="ECO:0000256" key="2">
    <source>
        <dbReference type="ARBA" id="ARBA00009604"/>
    </source>
</evidence>
<dbReference type="Proteomes" id="UP000251960">
    <property type="component" value="Chromosome 8"/>
</dbReference>
<dbReference type="AlphaFoldDB" id="A0A3L6DM43"/>
<feature type="region of interest" description="Disordered" evidence="6">
    <location>
        <begin position="238"/>
        <end position="270"/>
    </location>
</feature>
<dbReference type="EC" id="4.2.1.11" evidence="3"/>
<dbReference type="InterPro" id="IPR052867">
    <property type="entry name" value="ATP_Synthase_Subunit_6"/>
</dbReference>
<reference evidence="8" key="1">
    <citation type="journal article" date="2018" name="Nat. Genet.">
        <title>Extensive intraspecific gene order and gene structural variations between Mo17 and other maize genomes.</title>
        <authorList>
            <person name="Sun S."/>
            <person name="Zhou Y."/>
            <person name="Chen J."/>
            <person name="Shi J."/>
            <person name="Zhao H."/>
            <person name="Zhao H."/>
            <person name="Song W."/>
            <person name="Zhang M."/>
            <person name="Cui Y."/>
            <person name="Dong X."/>
            <person name="Liu H."/>
            <person name="Ma X."/>
            <person name="Jiao Y."/>
            <person name="Wang B."/>
            <person name="Wei X."/>
            <person name="Stein J.C."/>
            <person name="Glaubitz J.C."/>
            <person name="Lu F."/>
            <person name="Yu G."/>
            <person name="Liang C."/>
            <person name="Fengler K."/>
            <person name="Li B."/>
            <person name="Rafalski A."/>
            <person name="Schnable P.S."/>
            <person name="Ware D.H."/>
            <person name="Buckler E.S."/>
            <person name="Lai J."/>
        </authorList>
    </citation>
    <scope>NUCLEOTIDE SEQUENCE [LARGE SCALE GENOMIC DNA]</scope>
    <source>
        <tissue evidence="8">Seedling</tissue>
    </source>
</reference>
<dbReference type="GO" id="GO:0004634">
    <property type="term" value="F:phosphopyruvate hydratase activity"/>
    <property type="evidence" value="ECO:0007669"/>
    <property type="project" value="UniProtKB-EC"/>
</dbReference>
<comment type="caution">
    <text evidence="8">The sequence shown here is derived from an EMBL/GenBank/DDBJ whole genome shotgun (WGS) entry which is preliminary data.</text>
</comment>
<dbReference type="GO" id="GO:0006096">
    <property type="term" value="P:glycolytic process"/>
    <property type="evidence" value="ECO:0007669"/>
    <property type="project" value="UniProtKB-UniPathway"/>
</dbReference>